<dbReference type="PROSITE" id="PS01124">
    <property type="entry name" value="HTH_ARAC_FAMILY_2"/>
    <property type="match status" value="1"/>
</dbReference>
<dbReference type="GO" id="GO:0043565">
    <property type="term" value="F:sequence-specific DNA binding"/>
    <property type="evidence" value="ECO:0007669"/>
    <property type="project" value="InterPro"/>
</dbReference>
<organism evidence="6 7">
    <name type="scientific">Paraburkholderia pallida</name>
    <dbReference type="NCBI Taxonomy" id="2547399"/>
    <lineage>
        <taxon>Bacteria</taxon>
        <taxon>Pseudomonadati</taxon>
        <taxon>Pseudomonadota</taxon>
        <taxon>Betaproteobacteria</taxon>
        <taxon>Burkholderiales</taxon>
        <taxon>Burkholderiaceae</taxon>
        <taxon>Paraburkholderia</taxon>
    </lineage>
</organism>
<keyword evidence="1" id="KW-0805">Transcription regulation</keyword>
<dbReference type="RefSeq" id="WP_134756502.1">
    <property type="nucleotide sequence ID" value="NZ_CP038150.1"/>
</dbReference>
<feature type="region of interest" description="Disordered" evidence="4">
    <location>
        <begin position="302"/>
        <end position="327"/>
    </location>
</feature>
<dbReference type="Gene3D" id="1.10.10.60">
    <property type="entry name" value="Homeodomain-like"/>
    <property type="match status" value="2"/>
</dbReference>
<dbReference type="PANTHER" id="PTHR46796">
    <property type="entry name" value="HTH-TYPE TRANSCRIPTIONAL ACTIVATOR RHAS-RELATED"/>
    <property type="match status" value="1"/>
</dbReference>
<feature type="domain" description="HTH araC/xylS-type" evidence="5">
    <location>
        <begin position="206"/>
        <end position="304"/>
    </location>
</feature>
<evidence type="ECO:0000256" key="1">
    <source>
        <dbReference type="ARBA" id="ARBA00023015"/>
    </source>
</evidence>
<evidence type="ECO:0000256" key="3">
    <source>
        <dbReference type="ARBA" id="ARBA00023163"/>
    </source>
</evidence>
<dbReference type="SMART" id="SM00342">
    <property type="entry name" value="HTH_ARAC"/>
    <property type="match status" value="1"/>
</dbReference>
<dbReference type="InterPro" id="IPR018060">
    <property type="entry name" value="HTH_AraC"/>
</dbReference>
<protein>
    <submittedName>
        <fullName evidence="6">AraC family transcriptional regulator</fullName>
    </submittedName>
</protein>
<dbReference type="AlphaFoldDB" id="A0A4P7D1B7"/>
<name>A0A4P7D1B7_9BURK</name>
<accession>A0A4P7D1B7</accession>
<evidence type="ECO:0000313" key="6">
    <source>
        <dbReference type="EMBL" id="QBR01638.1"/>
    </source>
</evidence>
<dbReference type="PROSITE" id="PS00041">
    <property type="entry name" value="HTH_ARAC_FAMILY_1"/>
    <property type="match status" value="1"/>
</dbReference>
<dbReference type="InterPro" id="IPR020449">
    <property type="entry name" value="Tscrpt_reg_AraC-type_HTH"/>
</dbReference>
<evidence type="ECO:0000313" key="7">
    <source>
        <dbReference type="Proteomes" id="UP000295727"/>
    </source>
</evidence>
<dbReference type="InterPro" id="IPR050204">
    <property type="entry name" value="AraC_XylS_family_regulators"/>
</dbReference>
<feature type="compositionally biased region" description="Low complexity" evidence="4">
    <location>
        <begin position="308"/>
        <end position="318"/>
    </location>
</feature>
<dbReference type="EMBL" id="CP038150">
    <property type="protein sequence ID" value="QBR01638.1"/>
    <property type="molecule type" value="Genomic_DNA"/>
</dbReference>
<keyword evidence="2" id="KW-0238">DNA-binding</keyword>
<dbReference type="Pfam" id="PF12833">
    <property type="entry name" value="HTH_18"/>
    <property type="match status" value="1"/>
</dbReference>
<dbReference type="SUPFAM" id="SSF46689">
    <property type="entry name" value="Homeodomain-like"/>
    <property type="match status" value="2"/>
</dbReference>
<proteinExistence type="predicted"/>
<dbReference type="InterPro" id="IPR018062">
    <property type="entry name" value="HTH_AraC-typ_CS"/>
</dbReference>
<gene>
    <name evidence="6" type="ORF">E1956_31215</name>
</gene>
<dbReference type="Proteomes" id="UP000295727">
    <property type="component" value="Chromosome 3"/>
</dbReference>
<dbReference type="InterPro" id="IPR009057">
    <property type="entry name" value="Homeodomain-like_sf"/>
</dbReference>
<dbReference type="GO" id="GO:0003700">
    <property type="term" value="F:DNA-binding transcription factor activity"/>
    <property type="evidence" value="ECO:0007669"/>
    <property type="project" value="InterPro"/>
</dbReference>
<evidence type="ECO:0000256" key="4">
    <source>
        <dbReference type="SAM" id="MobiDB-lite"/>
    </source>
</evidence>
<sequence>MKSAQAAPQARDWPRLITIDEILHARPQQPVATTRDRGWKGVTVDVHRPYFGCSERYGGLDHHLIGYCPSGSARLVQTRAGVVHSGAVSAGTAYIMPAGCDSVWEGDSGQSVRLRVPPSLVALAGEQLGRQNVPVEIRSVFLVRDPVIERIAQSLVAEIDMKAHPAQVLLVDALSAALAAHMLRSYNAFEPVEPPPERSLGKLEVARLTAFIEDNLGRPICLEDLAALVNVSRFHFSRLFKRTIGVTAISYVEQCRIRRAKSLILETGLPLAEIALATGFADQSHFTRRFQRHVGCTPAAYAREQGQRRTAPRPARPALLNKGSMTE</sequence>
<keyword evidence="7" id="KW-1185">Reference proteome</keyword>
<dbReference type="OrthoDB" id="9809338at2"/>
<dbReference type="PRINTS" id="PR00032">
    <property type="entry name" value="HTHARAC"/>
</dbReference>
<dbReference type="KEGG" id="ppai:E1956_31215"/>
<reference evidence="6 7" key="1">
    <citation type="submission" date="2019-03" db="EMBL/GenBank/DDBJ databases">
        <title>Paraburkholderia sp. 7MH5, isolated from subtropical forest soil.</title>
        <authorList>
            <person name="Gao Z.-H."/>
            <person name="Qiu L.-H."/>
        </authorList>
    </citation>
    <scope>NUCLEOTIDE SEQUENCE [LARGE SCALE GENOMIC DNA]</scope>
    <source>
        <strain evidence="6 7">7MH5</strain>
    </source>
</reference>
<evidence type="ECO:0000256" key="2">
    <source>
        <dbReference type="ARBA" id="ARBA00023125"/>
    </source>
</evidence>
<evidence type="ECO:0000259" key="5">
    <source>
        <dbReference type="PROSITE" id="PS01124"/>
    </source>
</evidence>
<keyword evidence="3" id="KW-0804">Transcription</keyword>